<organism evidence="1 2">
    <name type="scientific">Triparma laevis f. longispina</name>
    <dbReference type="NCBI Taxonomy" id="1714387"/>
    <lineage>
        <taxon>Eukaryota</taxon>
        <taxon>Sar</taxon>
        <taxon>Stramenopiles</taxon>
        <taxon>Ochrophyta</taxon>
        <taxon>Bolidophyceae</taxon>
        <taxon>Parmales</taxon>
        <taxon>Triparmaceae</taxon>
        <taxon>Triparma</taxon>
    </lineage>
</organism>
<accession>A0A9W7ASY4</accession>
<evidence type="ECO:0000313" key="1">
    <source>
        <dbReference type="EMBL" id="GMH77036.1"/>
    </source>
</evidence>
<reference evidence="2" key="1">
    <citation type="journal article" date="2023" name="Commun. Biol.">
        <title>Genome analysis of Parmales, the sister group of diatoms, reveals the evolutionary specialization of diatoms from phago-mixotrophs to photoautotrophs.</title>
        <authorList>
            <person name="Ban H."/>
            <person name="Sato S."/>
            <person name="Yoshikawa S."/>
            <person name="Yamada K."/>
            <person name="Nakamura Y."/>
            <person name="Ichinomiya M."/>
            <person name="Sato N."/>
            <person name="Blanc-Mathieu R."/>
            <person name="Endo H."/>
            <person name="Kuwata A."/>
            <person name="Ogata H."/>
        </authorList>
    </citation>
    <scope>NUCLEOTIDE SEQUENCE [LARGE SCALE GENOMIC DNA]</scope>
    <source>
        <strain evidence="2">NIES 3700</strain>
    </source>
</reference>
<dbReference type="AlphaFoldDB" id="A0A9W7ASY4"/>
<keyword evidence="2" id="KW-1185">Reference proteome</keyword>
<sequence length="188" mass="20793">MPSRTHRVASLPALFPETGGNLKRRKQSVFELLGVAHEPTVPVPAKNKTSVTNRTKADLTEYYFSVGSTRIPQKPIKTTDTNCAEVQVELQKAFHSFGKKQHAISYYQSEFVKTGANDDHGAFLLGMDFESFSGKSTVINQGISTISQNIFFVGTYDTIPSDCLVTSFCHFDQIIEIDTSTGLAKVMF</sequence>
<evidence type="ECO:0000313" key="2">
    <source>
        <dbReference type="Proteomes" id="UP001165122"/>
    </source>
</evidence>
<protein>
    <submittedName>
        <fullName evidence="1">Uncharacterized protein</fullName>
    </submittedName>
</protein>
<gene>
    <name evidence="1" type="ORF">TrLO_g2178</name>
</gene>
<proteinExistence type="predicted"/>
<dbReference type="EMBL" id="BRXW01000787">
    <property type="protein sequence ID" value="GMH77036.1"/>
    <property type="molecule type" value="Genomic_DNA"/>
</dbReference>
<dbReference type="Proteomes" id="UP001165122">
    <property type="component" value="Unassembled WGS sequence"/>
</dbReference>
<comment type="caution">
    <text evidence="1">The sequence shown here is derived from an EMBL/GenBank/DDBJ whole genome shotgun (WGS) entry which is preliminary data.</text>
</comment>
<name>A0A9W7ASY4_9STRA</name>